<accession>A0ABZ0RP75</accession>
<gene>
    <name evidence="2" type="ORF">SH580_03525</name>
</gene>
<evidence type="ECO:0000256" key="1">
    <source>
        <dbReference type="SAM" id="SignalP"/>
    </source>
</evidence>
<protein>
    <recommendedName>
        <fullName evidence="4">PEP-CTERM protein-sorting domain-containing protein</fullName>
    </recommendedName>
</protein>
<proteinExistence type="predicted"/>
<sequence length="261" mass="27252">MKHISILGLTLYALTASNAQTTIFDHDFTDYAGEETDALNGTTVDGGTATWSVGGSSGDGPNFIYADGDVSTRGGAALAYAFTTGVYELSVGLTVDSGFSGIGFTSSNPVAGSYFSESWATIGLRASGDFEFWEGIANNNANDGGNLGDDYSGSNTNPITGTLRMVLDWNDTTNVGTITGYFTADGGSEIQVDLDDQTVGVNGNSISVGSDLTGIILQFDGRTDQGNSYQYLTLTSIPEPSSFAFVGGLLAFGLVSMRRRR</sequence>
<name>A0ABZ0RP75_9BACT</name>
<dbReference type="EMBL" id="CP138858">
    <property type="protein sequence ID" value="WPJ96775.1"/>
    <property type="molecule type" value="Genomic_DNA"/>
</dbReference>
<feature type="chain" id="PRO_5045388029" description="PEP-CTERM protein-sorting domain-containing protein" evidence="1">
    <location>
        <begin position="22"/>
        <end position="261"/>
    </location>
</feature>
<evidence type="ECO:0000313" key="2">
    <source>
        <dbReference type="EMBL" id="WPJ96775.1"/>
    </source>
</evidence>
<evidence type="ECO:0000313" key="3">
    <source>
        <dbReference type="Proteomes" id="UP001324993"/>
    </source>
</evidence>
<keyword evidence="1" id="KW-0732">Signal</keyword>
<dbReference type="RefSeq" id="WP_319833632.1">
    <property type="nucleotide sequence ID" value="NZ_CP138858.1"/>
</dbReference>
<dbReference type="Proteomes" id="UP001324993">
    <property type="component" value="Chromosome"/>
</dbReference>
<reference evidence="2 3" key="1">
    <citation type="submission" date="2023-11" db="EMBL/GenBank/DDBJ databases">
        <title>Coraliomargarita sp. nov., isolated from marine algae.</title>
        <authorList>
            <person name="Lee J.K."/>
            <person name="Baek J.H."/>
            <person name="Kim J.M."/>
            <person name="Choi D.G."/>
            <person name="Jeon C.O."/>
        </authorList>
    </citation>
    <scope>NUCLEOTIDE SEQUENCE [LARGE SCALE GENOMIC DNA]</scope>
    <source>
        <strain evidence="2 3">J2-16</strain>
    </source>
</reference>
<organism evidence="2 3">
    <name type="scientific">Coraliomargarita algicola</name>
    <dbReference type="NCBI Taxonomy" id="3092156"/>
    <lineage>
        <taxon>Bacteria</taxon>
        <taxon>Pseudomonadati</taxon>
        <taxon>Verrucomicrobiota</taxon>
        <taxon>Opitutia</taxon>
        <taxon>Puniceicoccales</taxon>
        <taxon>Coraliomargaritaceae</taxon>
        <taxon>Coraliomargarita</taxon>
    </lineage>
</organism>
<keyword evidence="3" id="KW-1185">Reference proteome</keyword>
<evidence type="ECO:0008006" key="4">
    <source>
        <dbReference type="Google" id="ProtNLM"/>
    </source>
</evidence>
<feature type="signal peptide" evidence="1">
    <location>
        <begin position="1"/>
        <end position="21"/>
    </location>
</feature>